<organism evidence="1 2">
    <name type="scientific">Tessaracoccus palaemonis</name>
    <dbReference type="NCBI Taxonomy" id="2829499"/>
    <lineage>
        <taxon>Bacteria</taxon>
        <taxon>Bacillati</taxon>
        <taxon>Actinomycetota</taxon>
        <taxon>Actinomycetes</taxon>
        <taxon>Propionibacteriales</taxon>
        <taxon>Propionibacteriaceae</taxon>
        <taxon>Tessaracoccus</taxon>
    </lineage>
</organism>
<keyword evidence="2" id="KW-1185">Reference proteome</keyword>
<accession>A0ABX8SG20</accession>
<sequence>MTTPQPASVPAVGPMPSDEEILISLAQRQEEINAAWDRVEAKAKELVAQTGQTATTISIFCGYGNFTHYDEERFDWTDPDGARHTLEWGEVEGMDAAWEALGGRLYDLASLTYPSPGEVNREWLQLGDHDLALLIYGVEDDEGFYNEEESPIYQRFLEIDRDRSQ</sequence>
<dbReference type="EMBL" id="CP079216">
    <property type="protein sequence ID" value="QXT62352.1"/>
    <property type="molecule type" value="Genomic_DNA"/>
</dbReference>
<evidence type="ECO:0000313" key="2">
    <source>
        <dbReference type="Proteomes" id="UP000824504"/>
    </source>
</evidence>
<name>A0ABX8SG20_9ACTN</name>
<dbReference type="RefSeq" id="WP_219081138.1">
    <property type="nucleotide sequence ID" value="NZ_CP079216.1"/>
</dbReference>
<dbReference type="Proteomes" id="UP000824504">
    <property type="component" value="Chromosome"/>
</dbReference>
<protein>
    <submittedName>
        <fullName evidence="1">Uncharacterized protein</fullName>
    </submittedName>
</protein>
<reference evidence="1 2" key="1">
    <citation type="submission" date="2021-07" db="EMBL/GenBank/DDBJ databases">
        <title>complete genome sequencing of Tessaracoccus sp.J1M15.</title>
        <authorList>
            <person name="Bae J.-W."/>
            <person name="Kim D.-y."/>
        </authorList>
    </citation>
    <scope>NUCLEOTIDE SEQUENCE [LARGE SCALE GENOMIC DNA]</scope>
    <source>
        <strain evidence="1 2">J1M15</strain>
    </source>
</reference>
<evidence type="ECO:0000313" key="1">
    <source>
        <dbReference type="EMBL" id="QXT62352.1"/>
    </source>
</evidence>
<gene>
    <name evidence="1" type="ORF">KDB89_11415</name>
</gene>
<proteinExistence type="predicted"/>